<dbReference type="RefSeq" id="XP_068347141.1">
    <property type="nucleotide sequence ID" value="XM_068496072.1"/>
</dbReference>
<comment type="caution">
    <text evidence="2">The sequence shown here is derived from an EMBL/GenBank/DDBJ whole genome shotgun (WGS) entry which is preliminary data.</text>
</comment>
<accession>A0A1J4J9T0</accession>
<reference evidence="2" key="1">
    <citation type="submission" date="2016-10" db="EMBL/GenBank/DDBJ databases">
        <authorList>
            <person name="Benchimol M."/>
            <person name="Almeida L.G."/>
            <person name="Vasconcelos A.T."/>
            <person name="Perreira-Neves A."/>
            <person name="Rosa I.A."/>
            <person name="Tasca T."/>
            <person name="Bogo M.R."/>
            <person name="de Souza W."/>
        </authorList>
    </citation>
    <scope>NUCLEOTIDE SEQUENCE [LARGE SCALE GENOMIC DNA]</scope>
    <source>
        <strain evidence="2">K</strain>
    </source>
</reference>
<dbReference type="OrthoDB" id="10490350at2759"/>
<dbReference type="GeneID" id="94830776"/>
<evidence type="ECO:0000313" key="3">
    <source>
        <dbReference type="Proteomes" id="UP000179807"/>
    </source>
</evidence>
<feature type="region of interest" description="Disordered" evidence="1">
    <location>
        <begin position="1"/>
        <end position="20"/>
    </location>
</feature>
<name>A0A1J4J9T0_9EUKA</name>
<dbReference type="AlphaFoldDB" id="A0A1J4J9T0"/>
<organism evidence="2 3">
    <name type="scientific">Tritrichomonas foetus</name>
    <dbReference type="NCBI Taxonomy" id="1144522"/>
    <lineage>
        <taxon>Eukaryota</taxon>
        <taxon>Metamonada</taxon>
        <taxon>Parabasalia</taxon>
        <taxon>Tritrichomonadida</taxon>
        <taxon>Tritrichomonadidae</taxon>
        <taxon>Tritrichomonas</taxon>
    </lineage>
</organism>
<keyword evidence="3" id="KW-1185">Reference proteome</keyword>
<evidence type="ECO:0000256" key="1">
    <source>
        <dbReference type="SAM" id="MobiDB-lite"/>
    </source>
</evidence>
<feature type="compositionally biased region" description="Low complexity" evidence="1">
    <location>
        <begin position="1"/>
        <end position="18"/>
    </location>
</feature>
<gene>
    <name evidence="2" type="ORF">TRFO_11501</name>
</gene>
<dbReference type="Proteomes" id="UP000179807">
    <property type="component" value="Unassembled WGS sequence"/>
</dbReference>
<dbReference type="EMBL" id="MLAK01001359">
    <property type="protein sequence ID" value="OHS94004.1"/>
    <property type="molecule type" value="Genomic_DNA"/>
</dbReference>
<sequence length="125" mass="14410">MTASASARQSSMSQAPPASNVPSILQTPCEMFEYTFQLRDCKLMYFRETLDKYTSTVYDLMYAVSKKHGETIEADKVRIYTKVTDDEYRPVTEITKKLTEFEGVDTFYYDFDPVKGSLLIIPNEK</sequence>
<protein>
    <submittedName>
        <fullName evidence="2">Uncharacterized protein</fullName>
    </submittedName>
</protein>
<evidence type="ECO:0000313" key="2">
    <source>
        <dbReference type="EMBL" id="OHS94004.1"/>
    </source>
</evidence>
<proteinExistence type="predicted"/>
<dbReference type="VEuPathDB" id="TrichDB:TRFO_11501"/>